<sequence>MTMWHKKKKFTKFIDGFFKI</sequence>
<protein>
    <submittedName>
        <fullName evidence="1">Uncharacterized protein</fullName>
    </submittedName>
</protein>
<proteinExistence type="predicted"/>
<dbReference type="EMBL" id="FLUQ01000001">
    <property type="protein sequence ID" value="SBV91048.1"/>
    <property type="molecule type" value="Genomic_DNA"/>
</dbReference>
<accession>A0A212IV17</accession>
<reference evidence="1" key="1">
    <citation type="submission" date="2016-04" db="EMBL/GenBank/DDBJ databases">
        <authorList>
            <person name="Evans L.H."/>
            <person name="Alamgir A."/>
            <person name="Owens N."/>
            <person name="Weber N.D."/>
            <person name="Virtaneva K."/>
            <person name="Barbian K."/>
            <person name="Babar A."/>
            <person name="Rosenke K."/>
        </authorList>
    </citation>
    <scope>NUCLEOTIDE SEQUENCE</scope>
    <source>
        <strain evidence="1">86</strain>
    </source>
</reference>
<organism evidence="1">
    <name type="scientific">uncultured delta proteobacterium</name>
    <dbReference type="NCBI Taxonomy" id="34034"/>
    <lineage>
        <taxon>Bacteria</taxon>
        <taxon>Deltaproteobacteria</taxon>
        <taxon>environmental samples</taxon>
    </lineage>
</organism>
<gene>
    <name evidence="1" type="ORF">KL86DPRO_10130</name>
</gene>
<dbReference type="AlphaFoldDB" id="A0A212IV17"/>
<name>A0A212IV17_9DELT</name>
<evidence type="ECO:0000313" key="1">
    <source>
        <dbReference type="EMBL" id="SBV91048.1"/>
    </source>
</evidence>